<reference evidence="4" key="1">
    <citation type="submission" date="2018-05" db="EMBL/GenBank/DDBJ databases">
        <authorList>
            <person name="Lanie J.A."/>
            <person name="Ng W.-L."/>
            <person name="Kazmierczak K.M."/>
            <person name="Andrzejewski T.M."/>
            <person name="Davidsen T.M."/>
            <person name="Wayne K.J."/>
            <person name="Tettelin H."/>
            <person name="Glass J.I."/>
            <person name="Rusch D."/>
            <person name="Podicherti R."/>
            <person name="Tsui H.-C.T."/>
            <person name="Winkler M.E."/>
        </authorList>
    </citation>
    <scope>NUCLEOTIDE SEQUENCE</scope>
</reference>
<accession>A0A381NHA9</accession>
<proteinExistence type="predicted"/>
<dbReference type="InterPro" id="IPR055170">
    <property type="entry name" value="GFO_IDH_MocA-like_dom"/>
</dbReference>
<dbReference type="InterPro" id="IPR000683">
    <property type="entry name" value="Gfo/Idh/MocA-like_OxRdtase_N"/>
</dbReference>
<evidence type="ECO:0000256" key="1">
    <source>
        <dbReference type="ARBA" id="ARBA00023002"/>
    </source>
</evidence>
<dbReference type="PANTHER" id="PTHR43818:SF11">
    <property type="entry name" value="BCDNA.GH03377"/>
    <property type="match status" value="1"/>
</dbReference>
<evidence type="ECO:0008006" key="5">
    <source>
        <dbReference type="Google" id="ProtNLM"/>
    </source>
</evidence>
<evidence type="ECO:0000313" key="4">
    <source>
        <dbReference type="EMBL" id="SUZ53218.1"/>
    </source>
</evidence>
<dbReference type="SUPFAM" id="SSF51735">
    <property type="entry name" value="NAD(P)-binding Rossmann-fold domains"/>
    <property type="match status" value="1"/>
</dbReference>
<feature type="domain" description="Gfo/Idh/MocA-like oxidoreductase N-terminal" evidence="2">
    <location>
        <begin position="6"/>
        <end position="121"/>
    </location>
</feature>
<organism evidence="4">
    <name type="scientific">marine metagenome</name>
    <dbReference type="NCBI Taxonomy" id="408172"/>
    <lineage>
        <taxon>unclassified sequences</taxon>
        <taxon>metagenomes</taxon>
        <taxon>ecological metagenomes</taxon>
    </lineage>
</organism>
<dbReference type="Gene3D" id="3.40.50.720">
    <property type="entry name" value="NAD(P)-binding Rossmann-like Domain"/>
    <property type="match status" value="1"/>
</dbReference>
<dbReference type="GO" id="GO:0016491">
    <property type="term" value="F:oxidoreductase activity"/>
    <property type="evidence" value="ECO:0007669"/>
    <property type="project" value="UniProtKB-KW"/>
</dbReference>
<sequence length="357" mass="40022">MKNKKINIGIVGCGNIAEKYLEQINNYNNIQLIGLTDIDIERAKSFSSLYNCQVYESLDKMLSDVNIDLVVNLTIHHAHAEVIEQILSSGKHVYTEKPLAMNYKDAKRIIELSEKKNLRLSSAPITYMGEMQQTAYKNLSDGLLGKIRLVYAEINHDRIENWHPNPKPFFDVGVLWDVGIYALTICTALMGSINRVSGYGKVIMPKRRTLDGESFKVNTPDFILALLEMNNGALLRLTCNFYANDSKQDHGIEIHGDNGMLYLGSGHDFSSPLEFIEIGGESSIVPPIRNGYDGTEYARGLEEIADAILNNKPHRASAEHAAHVIEVMEAIDNSVKTNESIDVYSDFTQPPLMDWAR</sequence>
<dbReference type="AlphaFoldDB" id="A0A381NHA9"/>
<dbReference type="GO" id="GO:0000166">
    <property type="term" value="F:nucleotide binding"/>
    <property type="evidence" value="ECO:0007669"/>
    <property type="project" value="InterPro"/>
</dbReference>
<dbReference type="EMBL" id="UINC01000320">
    <property type="protein sequence ID" value="SUZ53218.1"/>
    <property type="molecule type" value="Genomic_DNA"/>
</dbReference>
<protein>
    <recommendedName>
        <fullName evidence="5">Gfo/Idh/MocA-like oxidoreductase N-terminal domain-containing protein</fullName>
    </recommendedName>
</protein>
<feature type="domain" description="GFO/IDH/MocA-like oxidoreductase" evidence="3">
    <location>
        <begin position="133"/>
        <end position="261"/>
    </location>
</feature>
<dbReference type="PANTHER" id="PTHR43818">
    <property type="entry name" value="BCDNA.GH03377"/>
    <property type="match status" value="1"/>
</dbReference>
<dbReference type="InterPro" id="IPR050463">
    <property type="entry name" value="Gfo/Idh/MocA_oxidrdct_glycsds"/>
</dbReference>
<evidence type="ECO:0000259" key="3">
    <source>
        <dbReference type="Pfam" id="PF22725"/>
    </source>
</evidence>
<gene>
    <name evidence="4" type="ORF">METZ01_LOCUS6072</name>
</gene>
<dbReference type="Pfam" id="PF01408">
    <property type="entry name" value="GFO_IDH_MocA"/>
    <property type="match status" value="1"/>
</dbReference>
<keyword evidence="1" id="KW-0560">Oxidoreductase</keyword>
<evidence type="ECO:0000259" key="2">
    <source>
        <dbReference type="Pfam" id="PF01408"/>
    </source>
</evidence>
<name>A0A381NHA9_9ZZZZ</name>
<dbReference type="Pfam" id="PF22725">
    <property type="entry name" value="GFO_IDH_MocA_C3"/>
    <property type="match status" value="1"/>
</dbReference>
<dbReference type="InterPro" id="IPR036291">
    <property type="entry name" value="NAD(P)-bd_dom_sf"/>
</dbReference>
<dbReference type="SUPFAM" id="SSF55347">
    <property type="entry name" value="Glyceraldehyde-3-phosphate dehydrogenase-like, C-terminal domain"/>
    <property type="match status" value="1"/>
</dbReference>
<dbReference type="Gene3D" id="3.30.360.10">
    <property type="entry name" value="Dihydrodipicolinate Reductase, domain 2"/>
    <property type="match status" value="1"/>
</dbReference>